<dbReference type="Proteomes" id="UP000295217">
    <property type="component" value="Unassembled WGS sequence"/>
</dbReference>
<keyword evidence="2" id="KW-0812">Transmembrane</keyword>
<evidence type="ECO:0000313" key="5">
    <source>
        <dbReference type="Proteomes" id="UP000295217"/>
    </source>
</evidence>
<dbReference type="RefSeq" id="WP_132101108.1">
    <property type="nucleotide sequence ID" value="NZ_SMLB01000001.1"/>
</dbReference>
<feature type="compositionally biased region" description="Gly residues" evidence="1">
    <location>
        <begin position="70"/>
        <end position="82"/>
    </location>
</feature>
<feature type="compositionally biased region" description="Gly residues" evidence="1">
    <location>
        <begin position="115"/>
        <end position="132"/>
    </location>
</feature>
<dbReference type="Pfam" id="PF25231">
    <property type="entry name" value="DUF7847"/>
    <property type="match status" value="1"/>
</dbReference>
<feature type="transmembrane region" description="Helical" evidence="2">
    <location>
        <begin position="275"/>
        <end position="303"/>
    </location>
</feature>
<evidence type="ECO:0000259" key="3">
    <source>
        <dbReference type="Pfam" id="PF25231"/>
    </source>
</evidence>
<name>A0A4R5AM49_9ACTN</name>
<keyword evidence="2" id="KW-1133">Transmembrane helix</keyword>
<dbReference type="InterPro" id="IPR057169">
    <property type="entry name" value="DUF7847"/>
</dbReference>
<protein>
    <recommendedName>
        <fullName evidence="3">DUF7847 domain-containing protein</fullName>
    </recommendedName>
</protein>
<dbReference type="EMBL" id="SMLB01000001">
    <property type="protein sequence ID" value="TDD73035.1"/>
    <property type="molecule type" value="Genomic_DNA"/>
</dbReference>
<evidence type="ECO:0000313" key="4">
    <source>
        <dbReference type="EMBL" id="TDD73035.1"/>
    </source>
</evidence>
<feature type="domain" description="DUF7847" evidence="3">
    <location>
        <begin position="160"/>
        <end position="436"/>
    </location>
</feature>
<feature type="transmembrane region" description="Helical" evidence="2">
    <location>
        <begin position="175"/>
        <end position="201"/>
    </location>
</feature>
<organism evidence="4 5">
    <name type="scientific">Jiangella aurantiaca</name>
    <dbReference type="NCBI Taxonomy" id="2530373"/>
    <lineage>
        <taxon>Bacteria</taxon>
        <taxon>Bacillati</taxon>
        <taxon>Actinomycetota</taxon>
        <taxon>Actinomycetes</taxon>
        <taxon>Jiangellales</taxon>
        <taxon>Jiangellaceae</taxon>
        <taxon>Jiangella</taxon>
    </lineage>
</organism>
<evidence type="ECO:0000256" key="2">
    <source>
        <dbReference type="SAM" id="Phobius"/>
    </source>
</evidence>
<feature type="transmembrane region" description="Helical" evidence="2">
    <location>
        <begin position="229"/>
        <end position="255"/>
    </location>
</feature>
<feature type="transmembrane region" description="Helical" evidence="2">
    <location>
        <begin position="411"/>
        <end position="439"/>
    </location>
</feature>
<dbReference type="AlphaFoldDB" id="A0A4R5AM49"/>
<feature type="compositionally biased region" description="Low complexity" evidence="1">
    <location>
        <begin position="86"/>
        <end position="100"/>
    </location>
</feature>
<feature type="compositionally biased region" description="Low complexity" evidence="1">
    <location>
        <begin position="58"/>
        <end position="69"/>
    </location>
</feature>
<keyword evidence="2" id="KW-0472">Membrane</keyword>
<sequence length="473" mass="48074">MSGIAGSPPPDDDAARDDDASRRDDAAPAGGGAPAPPPYPGWSPQQPGWTQRPGSGAGASAPGGDAPSGQDGGWSAGGWGPDGGRDQSSGQQGWQQPSAGQQGGWDRPGGPTYSGPGGPGGQTGGPGYGQGYGAWSSVPGSSWQAPDVKPGVIPLRPLGVTEILDGAITTIRRNLAAMLGLSAVVAAATQIMSAAVLASVFGEAITEPDLGMSDAEALDSLARGIPAALLGWLVTVIATVFLTGVLTVVVGQAVLGRDLSIGEAWRESKGRLPRLLGLTFLYTLIYFSPIIAVLVLAVGLAAAGGVTGAALALLLGGLAAVPVTIWLYSRYALSTPALMLETTTVDGVVRPIRIRESLRRSAALVHRSWWRVFGILTLIVVITTLIAQVVAVPFGVPSMLGTNAADDPVTWYVLNTLAGMISATITAPFAAAATALLYIDRRIRREGLDIELARAAGVDLHGRGGTGAPPGSP</sequence>
<proteinExistence type="predicted"/>
<reference evidence="4 5" key="1">
    <citation type="submission" date="2019-02" db="EMBL/GenBank/DDBJ databases">
        <title>Draft genome sequences of novel Actinobacteria.</title>
        <authorList>
            <person name="Sahin N."/>
            <person name="Ay H."/>
            <person name="Saygin H."/>
        </authorList>
    </citation>
    <scope>NUCLEOTIDE SEQUENCE [LARGE SCALE GENOMIC DNA]</scope>
    <source>
        <strain evidence="4 5">8K307</strain>
    </source>
</reference>
<feature type="transmembrane region" description="Helical" evidence="2">
    <location>
        <begin position="309"/>
        <end position="329"/>
    </location>
</feature>
<accession>A0A4R5AM49</accession>
<gene>
    <name evidence="4" type="ORF">E1262_00665</name>
</gene>
<keyword evidence="5" id="KW-1185">Reference proteome</keyword>
<feature type="region of interest" description="Disordered" evidence="1">
    <location>
        <begin position="1"/>
        <end position="133"/>
    </location>
</feature>
<comment type="caution">
    <text evidence="4">The sequence shown here is derived from an EMBL/GenBank/DDBJ whole genome shotgun (WGS) entry which is preliminary data.</text>
</comment>
<evidence type="ECO:0000256" key="1">
    <source>
        <dbReference type="SAM" id="MobiDB-lite"/>
    </source>
</evidence>
<feature type="compositionally biased region" description="Basic and acidic residues" evidence="1">
    <location>
        <begin position="17"/>
        <end position="26"/>
    </location>
</feature>
<dbReference type="OrthoDB" id="121140at2"/>
<feature type="transmembrane region" description="Helical" evidence="2">
    <location>
        <begin position="369"/>
        <end position="391"/>
    </location>
</feature>